<evidence type="ECO:0000313" key="3">
    <source>
        <dbReference type="Proteomes" id="UP000012960"/>
    </source>
</evidence>
<dbReference type="InParanoid" id="A0A804IGK5"/>
<gene>
    <name evidence="1" type="ORF">GSMUA_192020.1</name>
</gene>
<reference evidence="1" key="1">
    <citation type="submission" date="2021-03" db="EMBL/GenBank/DDBJ databases">
        <authorList>
            <consortium name="Genoscope - CEA"/>
            <person name="William W."/>
        </authorList>
    </citation>
    <scope>NUCLEOTIDE SEQUENCE</scope>
    <source>
        <strain evidence="1">Doubled-haploid Pahang</strain>
    </source>
</reference>
<protein>
    <submittedName>
        <fullName evidence="1">(wild Malaysian banana) hypothetical protein</fullName>
    </submittedName>
</protein>
<evidence type="ECO:0000313" key="1">
    <source>
        <dbReference type="EMBL" id="CAG1851364.1"/>
    </source>
</evidence>
<dbReference type="Gramene" id="Ma03_t26570.1">
    <property type="protein sequence ID" value="Ma03_p26570.1"/>
    <property type="gene ID" value="Ma03_g26570"/>
</dbReference>
<accession>A0A804IGK5</accession>
<organism evidence="2 3">
    <name type="scientific">Musa acuminata subsp. malaccensis</name>
    <name type="common">Wild banana</name>
    <name type="synonym">Musa malaccensis</name>
    <dbReference type="NCBI Taxonomy" id="214687"/>
    <lineage>
        <taxon>Eukaryota</taxon>
        <taxon>Viridiplantae</taxon>
        <taxon>Streptophyta</taxon>
        <taxon>Embryophyta</taxon>
        <taxon>Tracheophyta</taxon>
        <taxon>Spermatophyta</taxon>
        <taxon>Magnoliopsida</taxon>
        <taxon>Liliopsida</taxon>
        <taxon>Zingiberales</taxon>
        <taxon>Musaceae</taxon>
        <taxon>Musa</taxon>
    </lineage>
</organism>
<dbReference type="EnsemblPlants" id="Ma03_t26570.1">
    <property type="protein sequence ID" value="Ma03_p26570.1"/>
    <property type="gene ID" value="Ma03_g26570"/>
</dbReference>
<dbReference type="Proteomes" id="UP000012960">
    <property type="component" value="Unplaced"/>
</dbReference>
<evidence type="ECO:0000313" key="2">
    <source>
        <dbReference type="EnsemblPlants" id="Ma03_p26570.1"/>
    </source>
</evidence>
<name>A0A804IGK5_MUSAM</name>
<proteinExistence type="predicted"/>
<keyword evidence="3" id="KW-1185">Reference proteome</keyword>
<reference evidence="2" key="2">
    <citation type="submission" date="2021-05" db="UniProtKB">
        <authorList>
            <consortium name="EnsemblPlants"/>
        </authorList>
    </citation>
    <scope>IDENTIFICATION</scope>
    <source>
        <strain evidence="2">subsp. malaccensis</strain>
    </source>
</reference>
<dbReference type="EMBL" id="HG996468">
    <property type="protein sequence ID" value="CAG1851364.1"/>
    <property type="molecule type" value="Genomic_DNA"/>
</dbReference>
<dbReference type="AlphaFoldDB" id="A0A804IGK5"/>
<sequence length="57" mass="6986">MIYVNESNYLSFDLLENYFTKDIFVIAFVHRLWSSNHKNCTKVLNFPYFLYYPSYCI</sequence>